<keyword evidence="5" id="KW-0805">Transcription regulation</keyword>
<dbReference type="SUPFAM" id="SSF46689">
    <property type="entry name" value="Homeodomain-like"/>
    <property type="match status" value="2"/>
</dbReference>
<evidence type="ECO:0000256" key="8">
    <source>
        <dbReference type="PROSITE-ProRule" id="PRU00169"/>
    </source>
</evidence>
<dbReference type="InterPro" id="IPR051552">
    <property type="entry name" value="HptR"/>
</dbReference>
<dbReference type="PRINTS" id="PR00032">
    <property type="entry name" value="HTHARAC"/>
</dbReference>
<feature type="modified residue" description="4-aspartylphosphate" evidence="8">
    <location>
        <position position="55"/>
    </location>
</feature>
<evidence type="ECO:0000259" key="9">
    <source>
        <dbReference type="PROSITE" id="PS01124"/>
    </source>
</evidence>
<dbReference type="GO" id="GO:0043565">
    <property type="term" value="F:sequence-specific DNA binding"/>
    <property type="evidence" value="ECO:0007669"/>
    <property type="project" value="InterPro"/>
</dbReference>
<evidence type="ECO:0000313" key="12">
    <source>
        <dbReference type="Proteomes" id="UP000256977"/>
    </source>
</evidence>
<dbReference type="OrthoDB" id="342399at2"/>
<dbReference type="InterPro" id="IPR018060">
    <property type="entry name" value="HTH_AraC"/>
</dbReference>
<dbReference type="AlphaFoldDB" id="A0A3D9IRD5"/>
<accession>A0A3D9IRD5</accession>
<proteinExistence type="predicted"/>
<evidence type="ECO:0000256" key="3">
    <source>
        <dbReference type="ARBA" id="ARBA00022553"/>
    </source>
</evidence>
<dbReference type="InterPro" id="IPR020449">
    <property type="entry name" value="Tscrpt_reg_AraC-type_HTH"/>
</dbReference>
<evidence type="ECO:0000259" key="10">
    <source>
        <dbReference type="PROSITE" id="PS50110"/>
    </source>
</evidence>
<keyword evidence="3 8" id="KW-0597">Phosphoprotein</keyword>
<feature type="domain" description="Response regulatory" evidence="10">
    <location>
        <begin position="3"/>
        <end position="120"/>
    </location>
</feature>
<dbReference type="PROSITE" id="PS01124">
    <property type="entry name" value="HTH_ARAC_FAMILY_2"/>
    <property type="match status" value="1"/>
</dbReference>
<keyword evidence="12" id="KW-1185">Reference proteome</keyword>
<dbReference type="PROSITE" id="PS50110">
    <property type="entry name" value="RESPONSE_REGULATORY"/>
    <property type="match status" value="1"/>
</dbReference>
<comment type="subcellular location">
    <subcellularLocation>
        <location evidence="1">Cytoplasm</location>
    </subcellularLocation>
</comment>
<dbReference type="PANTHER" id="PTHR42713">
    <property type="entry name" value="HISTIDINE KINASE-RELATED"/>
    <property type="match status" value="1"/>
</dbReference>
<dbReference type="Proteomes" id="UP000256977">
    <property type="component" value="Unassembled WGS sequence"/>
</dbReference>
<reference evidence="11 12" key="1">
    <citation type="submission" date="2018-07" db="EMBL/GenBank/DDBJ databases">
        <title>Genomic Encyclopedia of Type Strains, Phase III (KMG-III): the genomes of soil and plant-associated and newly described type strains.</title>
        <authorList>
            <person name="Whitman W."/>
        </authorList>
    </citation>
    <scope>NUCLEOTIDE SEQUENCE [LARGE SCALE GENOMIC DNA]</scope>
    <source>
        <strain evidence="11 12">CECT 7287</strain>
    </source>
</reference>
<keyword evidence="2" id="KW-0963">Cytoplasm</keyword>
<dbReference type="Gene3D" id="3.40.50.2300">
    <property type="match status" value="1"/>
</dbReference>
<evidence type="ECO:0000256" key="1">
    <source>
        <dbReference type="ARBA" id="ARBA00004496"/>
    </source>
</evidence>
<dbReference type="Pfam" id="PF00072">
    <property type="entry name" value="Response_reg"/>
    <property type="match status" value="1"/>
</dbReference>
<dbReference type="GO" id="GO:0005737">
    <property type="term" value="C:cytoplasm"/>
    <property type="evidence" value="ECO:0007669"/>
    <property type="project" value="UniProtKB-SubCell"/>
</dbReference>
<feature type="domain" description="HTH araC/xylS-type" evidence="9">
    <location>
        <begin position="420"/>
        <end position="518"/>
    </location>
</feature>
<dbReference type="PANTHER" id="PTHR42713:SF3">
    <property type="entry name" value="TRANSCRIPTIONAL REGULATORY PROTEIN HPTR"/>
    <property type="match status" value="1"/>
</dbReference>
<evidence type="ECO:0000256" key="4">
    <source>
        <dbReference type="ARBA" id="ARBA00023012"/>
    </source>
</evidence>
<dbReference type="SMART" id="SM00448">
    <property type="entry name" value="REC"/>
    <property type="match status" value="1"/>
</dbReference>
<sequence length="522" mass="58691">MYDILIADDSAEIRKGLMLKLKWEDYGFRAAAEAADGAEALAVLQERRYPVLITDIRMPVMDGLELLRECAIRFPGTKTIVLSAYDDFPLVQTAIRKGAKDYLLKPVIKTELIAALVSLKRELDAEKERTIAQLSRGELPESEAASRIRAYGLAEWALAEQPVRFAVAEMRIPEARAPGGAQSGDSFKEAYRLLMTEIASQWGSHVETFGEKERPDRMFFVVHSDPSVTRNDGDGRQDGLLGRFLADVREKVVRYLRVELAIGVGHPVSGYRNWSAGLASSLLALSRSKSDKVSQTIYGDDPDEDNELSFAILRRFCLAVENADEGEALQTLKEISEAGKRSSVQAFSFFLVQLGLRMGEIIRKYDLKNLDPLRLLWPYINSAWDCDAIDRIVRDIREMTLQAVASLKGLKGKGREDTIEAIRKYMHENYGEELTLSAIAEQFHYNVAYLSDSFHKSTGSTFSDYLLGIRMDRASRLLQESDLKIVNVSELTGFSSPAYFSNVFKGYYGMGPNEYRKKRAHT</sequence>
<evidence type="ECO:0000256" key="7">
    <source>
        <dbReference type="ARBA" id="ARBA00023163"/>
    </source>
</evidence>
<dbReference type="SUPFAM" id="SSF52172">
    <property type="entry name" value="CheY-like"/>
    <property type="match status" value="1"/>
</dbReference>
<dbReference type="CDD" id="cd17536">
    <property type="entry name" value="REC_YesN-like"/>
    <property type="match status" value="1"/>
</dbReference>
<dbReference type="RefSeq" id="WP_116063326.1">
    <property type="nucleotide sequence ID" value="NZ_QRDZ01000023.1"/>
</dbReference>
<dbReference type="SMART" id="SM00342">
    <property type="entry name" value="HTH_ARAC"/>
    <property type="match status" value="1"/>
</dbReference>
<keyword evidence="6" id="KW-0238">DNA-binding</keyword>
<dbReference type="GO" id="GO:0003700">
    <property type="term" value="F:DNA-binding transcription factor activity"/>
    <property type="evidence" value="ECO:0007669"/>
    <property type="project" value="InterPro"/>
</dbReference>
<organism evidence="11 12">
    <name type="scientific">Cohnella phaseoli</name>
    <dbReference type="NCBI Taxonomy" id="456490"/>
    <lineage>
        <taxon>Bacteria</taxon>
        <taxon>Bacillati</taxon>
        <taxon>Bacillota</taxon>
        <taxon>Bacilli</taxon>
        <taxon>Bacillales</taxon>
        <taxon>Paenibacillaceae</taxon>
        <taxon>Cohnella</taxon>
    </lineage>
</organism>
<keyword evidence="7" id="KW-0804">Transcription</keyword>
<gene>
    <name evidence="11" type="ORF">DFP98_1236</name>
</gene>
<dbReference type="EMBL" id="QRDZ01000023">
    <property type="protein sequence ID" value="RED64334.1"/>
    <property type="molecule type" value="Genomic_DNA"/>
</dbReference>
<protein>
    <submittedName>
        <fullName evidence="11">Two-component system response regulator YesN</fullName>
    </submittedName>
</protein>
<comment type="caution">
    <text evidence="11">The sequence shown here is derived from an EMBL/GenBank/DDBJ whole genome shotgun (WGS) entry which is preliminary data.</text>
</comment>
<dbReference type="GO" id="GO:0000160">
    <property type="term" value="P:phosphorelay signal transduction system"/>
    <property type="evidence" value="ECO:0007669"/>
    <property type="project" value="UniProtKB-KW"/>
</dbReference>
<dbReference type="Pfam" id="PF12833">
    <property type="entry name" value="HTH_18"/>
    <property type="match status" value="1"/>
</dbReference>
<evidence type="ECO:0000256" key="6">
    <source>
        <dbReference type="ARBA" id="ARBA00023125"/>
    </source>
</evidence>
<dbReference type="InterPro" id="IPR011006">
    <property type="entry name" value="CheY-like_superfamily"/>
</dbReference>
<name>A0A3D9IRD5_9BACL</name>
<dbReference type="InterPro" id="IPR009057">
    <property type="entry name" value="Homeodomain-like_sf"/>
</dbReference>
<keyword evidence="4" id="KW-0902">Two-component regulatory system</keyword>
<evidence type="ECO:0000256" key="2">
    <source>
        <dbReference type="ARBA" id="ARBA00022490"/>
    </source>
</evidence>
<dbReference type="Gene3D" id="1.10.10.60">
    <property type="entry name" value="Homeodomain-like"/>
    <property type="match status" value="2"/>
</dbReference>
<evidence type="ECO:0000313" key="11">
    <source>
        <dbReference type="EMBL" id="RED64334.1"/>
    </source>
</evidence>
<dbReference type="InterPro" id="IPR001789">
    <property type="entry name" value="Sig_transdc_resp-reg_receiver"/>
</dbReference>
<evidence type="ECO:0000256" key="5">
    <source>
        <dbReference type="ARBA" id="ARBA00023015"/>
    </source>
</evidence>